<evidence type="ECO:0000259" key="1">
    <source>
        <dbReference type="Pfam" id="PF21531"/>
    </source>
</evidence>
<dbReference type="AlphaFoldDB" id="A0A9X4M353"/>
<evidence type="ECO:0000313" key="3">
    <source>
        <dbReference type="Proteomes" id="UP001152755"/>
    </source>
</evidence>
<proteinExistence type="predicted"/>
<dbReference type="Pfam" id="PF21531">
    <property type="entry name" value="Rv2175c_wHTH"/>
    <property type="match status" value="1"/>
</dbReference>
<dbReference type="InterPro" id="IPR048576">
    <property type="entry name" value="Rv2175c_wHTH"/>
</dbReference>
<comment type="caution">
    <text evidence="2">The sequence shown here is derived from an EMBL/GenBank/DDBJ whole genome shotgun (WGS) entry which is preliminary data.</text>
</comment>
<name>A0A9X4M353_9ACTN</name>
<accession>A0A9X4M353</accession>
<sequence>MATSGKYVPGSVESRFVAGKLDFETALGEIVGDRIGRDDLAQILHVIAERAALSPVAAPLSGHDAQILADAGFVGDRVASSSAAVSRDLQMRELMRTALSVSEAAERLGVTPGRVRQRITAHTLWAFRSGRNQLLPAVQFTEEGAVPHLERIAPLLPRDLHPLALQSLLTLPRAELPVDGEPTSIVGWLAAGAGAPEDIAAVEAVIAAALWESA</sequence>
<dbReference type="GO" id="GO:0003677">
    <property type="term" value="F:DNA binding"/>
    <property type="evidence" value="ECO:0007669"/>
    <property type="project" value="InterPro"/>
</dbReference>
<reference evidence="2" key="1">
    <citation type="submission" date="2022-08" db="EMBL/GenBank/DDBJ databases">
        <title>Genome analysis of Corynebacteriales strain.</title>
        <authorList>
            <person name="Lee S.D."/>
        </authorList>
    </citation>
    <scope>NUCLEOTIDE SEQUENCE</scope>
    <source>
        <strain evidence="2">D3-21</strain>
    </source>
</reference>
<evidence type="ECO:0000313" key="2">
    <source>
        <dbReference type="EMBL" id="MDG3014358.1"/>
    </source>
</evidence>
<gene>
    <name evidence="2" type="ORF">NVS88_07280</name>
</gene>
<protein>
    <recommendedName>
        <fullName evidence="1">DNA-binding protein Rv2175c wHTH domain-containing protein</fullName>
    </recommendedName>
</protein>
<organism evidence="2 3">
    <name type="scientific">Speluncibacter jeojiensis</name>
    <dbReference type="NCBI Taxonomy" id="2710754"/>
    <lineage>
        <taxon>Bacteria</taxon>
        <taxon>Bacillati</taxon>
        <taxon>Actinomycetota</taxon>
        <taxon>Actinomycetes</taxon>
        <taxon>Mycobacteriales</taxon>
        <taxon>Speluncibacteraceae</taxon>
        <taxon>Speluncibacter</taxon>
    </lineage>
</organism>
<keyword evidence="3" id="KW-1185">Reference proteome</keyword>
<dbReference type="Proteomes" id="UP001152755">
    <property type="component" value="Unassembled WGS sequence"/>
</dbReference>
<dbReference type="EMBL" id="JANRHA010000003">
    <property type="protein sequence ID" value="MDG3014358.1"/>
    <property type="molecule type" value="Genomic_DNA"/>
</dbReference>
<dbReference type="RefSeq" id="WP_332519542.1">
    <property type="nucleotide sequence ID" value="NZ_JANRHA010000003.1"/>
</dbReference>
<feature type="domain" description="DNA-binding protein Rv2175c wHTH" evidence="1">
    <location>
        <begin position="98"/>
        <end position="138"/>
    </location>
</feature>